<evidence type="ECO:0000256" key="6">
    <source>
        <dbReference type="ARBA" id="ARBA00022816"/>
    </source>
</evidence>
<dbReference type="Pfam" id="PF09531">
    <property type="entry name" value="Ndc1_Nup"/>
    <property type="match status" value="1"/>
</dbReference>
<evidence type="ECO:0000313" key="14">
    <source>
        <dbReference type="EMBL" id="KAH3666441.1"/>
    </source>
</evidence>
<dbReference type="GO" id="GO:0006999">
    <property type="term" value="P:nuclear pore organization"/>
    <property type="evidence" value="ECO:0007669"/>
    <property type="project" value="TreeGrafter"/>
</dbReference>
<dbReference type="GO" id="GO:0106166">
    <property type="term" value="F:spindle pole body-nuclear membrane anchor activity"/>
    <property type="evidence" value="ECO:0007669"/>
    <property type="project" value="TreeGrafter"/>
</dbReference>
<dbReference type="GO" id="GO:0015031">
    <property type="term" value="P:protein transport"/>
    <property type="evidence" value="ECO:0007669"/>
    <property type="project" value="UniProtKB-KW"/>
</dbReference>
<sequence length="589" mass="67958">MSVYDYSATSKSSTVINNSEYHYHTIFGRVCSTRFQKLAKFIFTSSWILSFILLLPSSSSWIVKVLPIRTIPLAIGFFLLACLKKNNLHVDFLGYRTLSNQVLGQLLNKKFALTFLIYWVSSLLYFIALHSPLFSNLTLKATPKKHQYPQLNDQFVFYYFFTFFIALVYSLYHSILDKDRLVFRYGHFHEHPKDALINKIPSIVSNSILFTVLAITSGPFIYIFARNYLYDFLFVIVGIFYSLNHSYPSLSFSLYFYVKLSIISFFLLVSWESLNAAFNAYLSIGCLHRGRTLSELSKDPLNTLLTGLRSNKELTKLTAFQELAYIAKIDDSEGRLAIYNRNNRREAIWKDILHECEKVLKQNNSNINSVLSKNFGENNIVDSKFEISKKRDQNIFGRDYYNPIEKNDDYLSRPKIPSYSDDSQSFLDNNIITLIVDNTRLLNKLINEYYHRFITSGFGIPFRYTALRESERLCPIPVTVGNAIIAISLISTHAYEEDKRGTVSATITDILDILEKSVSTCGKFISNYPKYLVETDGENIITLLHELSMNAFFEVTIKYNDVLKDAVLSPDVYKLVNWILENAFKDDPL</sequence>
<comment type="caution">
    <text evidence="14">The sequence shown here is derived from an EMBL/GenBank/DDBJ whole genome shotgun (WGS) entry which is preliminary data.</text>
</comment>
<dbReference type="PANTHER" id="PTHR13269">
    <property type="entry name" value="NUCLEOPORIN NDC1"/>
    <property type="match status" value="1"/>
</dbReference>
<keyword evidence="6" id="KW-0509">mRNA transport</keyword>
<gene>
    <name evidence="14" type="ORF">WICMUC_005709</name>
</gene>
<evidence type="ECO:0000256" key="1">
    <source>
        <dbReference type="ARBA" id="ARBA00004232"/>
    </source>
</evidence>
<feature type="transmembrane region" description="Helical" evidence="13">
    <location>
        <begin position="61"/>
        <end position="83"/>
    </location>
</feature>
<dbReference type="PANTHER" id="PTHR13269:SF6">
    <property type="entry name" value="NUCLEOPORIN NDC1"/>
    <property type="match status" value="1"/>
</dbReference>
<feature type="transmembrane region" description="Helical" evidence="13">
    <location>
        <begin position="38"/>
        <end position="55"/>
    </location>
</feature>
<proteinExistence type="inferred from homology"/>
<feature type="transmembrane region" description="Helical" evidence="13">
    <location>
        <begin position="203"/>
        <end position="222"/>
    </location>
</feature>
<keyword evidence="5 13" id="KW-0812">Transmembrane</keyword>
<evidence type="ECO:0000313" key="15">
    <source>
        <dbReference type="Proteomes" id="UP000769528"/>
    </source>
</evidence>
<organism evidence="14 15">
    <name type="scientific">Wickerhamomyces mucosus</name>
    <dbReference type="NCBI Taxonomy" id="1378264"/>
    <lineage>
        <taxon>Eukaryota</taxon>
        <taxon>Fungi</taxon>
        <taxon>Dikarya</taxon>
        <taxon>Ascomycota</taxon>
        <taxon>Saccharomycotina</taxon>
        <taxon>Saccharomycetes</taxon>
        <taxon>Phaffomycetales</taxon>
        <taxon>Wickerhamomycetaceae</taxon>
        <taxon>Wickerhamomyces</taxon>
    </lineage>
</organism>
<keyword evidence="9" id="KW-0811">Translocation</keyword>
<keyword evidence="7" id="KW-0653">Protein transport</keyword>
<keyword evidence="8 13" id="KW-1133">Transmembrane helix</keyword>
<dbReference type="GO" id="GO:0031965">
    <property type="term" value="C:nuclear membrane"/>
    <property type="evidence" value="ECO:0007669"/>
    <property type="project" value="UniProtKB-SubCell"/>
</dbReference>
<evidence type="ECO:0000256" key="10">
    <source>
        <dbReference type="ARBA" id="ARBA00023132"/>
    </source>
</evidence>
<dbReference type="GO" id="GO:0051028">
    <property type="term" value="P:mRNA transport"/>
    <property type="evidence" value="ECO:0007669"/>
    <property type="project" value="UniProtKB-KW"/>
</dbReference>
<evidence type="ECO:0008006" key="16">
    <source>
        <dbReference type="Google" id="ProtNLM"/>
    </source>
</evidence>
<evidence type="ECO:0000256" key="9">
    <source>
        <dbReference type="ARBA" id="ARBA00023010"/>
    </source>
</evidence>
<evidence type="ECO:0000256" key="8">
    <source>
        <dbReference type="ARBA" id="ARBA00022989"/>
    </source>
</evidence>
<reference evidence="14" key="1">
    <citation type="journal article" date="2021" name="Open Biol.">
        <title>Shared evolutionary footprints suggest mitochondrial oxidative damage underlies multiple complex I losses in fungi.</title>
        <authorList>
            <person name="Schikora-Tamarit M.A."/>
            <person name="Marcet-Houben M."/>
            <person name="Nosek J."/>
            <person name="Gabaldon T."/>
        </authorList>
    </citation>
    <scope>NUCLEOTIDE SEQUENCE</scope>
    <source>
        <strain evidence="14">CBS6341</strain>
    </source>
</reference>
<keyword evidence="4" id="KW-0813">Transport</keyword>
<evidence type="ECO:0000256" key="11">
    <source>
        <dbReference type="ARBA" id="ARBA00023136"/>
    </source>
</evidence>
<feature type="transmembrane region" description="Helical" evidence="13">
    <location>
        <begin position="111"/>
        <end position="135"/>
    </location>
</feature>
<evidence type="ECO:0000256" key="4">
    <source>
        <dbReference type="ARBA" id="ARBA00022448"/>
    </source>
</evidence>
<keyword evidence="12" id="KW-0539">Nucleus</keyword>
<comment type="subcellular location">
    <subcellularLocation>
        <location evidence="1">Nucleus membrane</location>
        <topology evidence="1">Multi-pass membrane protein</topology>
    </subcellularLocation>
    <subcellularLocation>
        <location evidence="2">Nucleus</location>
        <location evidence="2">Nuclear pore complex</location>
    </subcellularLocation>
</comment>
<dbReference type="OrthoDB" id="67850at2759"/>
<comment type="similarity">
    <text evidence="3">Belongs to the NDC1 family.</text>
</comment>
<feature type="transmembrane region" description="Helical" evidence="13">
    <location>
        <begin position="228"/>
        <end position="247"/>
    </location>
</feature>
<evidence type="ECO:0000256" key="12">
    <source>
        <dbReference type="ARBA" id="ARBA00023242"/>
    </source>
</evidence>
<keyword evidence="10" id="KW-0906">Nuclear pore complex</keyword>
<evidence type="ECO:0000256" key="5">
    <source>
        <dbReference type="ARBA" id="ARBA00022692"/>
    </source>
</evidence>
<evidence type="ECO:0000256" key="2">
    <source>
        <dbReference type="ARBA" id="ARBA00004567"/>
    </source>
</evidence>
<accession>A0A9P8T5Z1</accession>
<dbReference type="GO" id="GO:0070631">
    <property type="term" value="P:spindle pole body localization"/>
    <property type="evidence" value="ECO:0007669"/>
    <property type="project" value="TreeGrafter"/>
</dbReference>
<protein>
    <recommendedName>
        <fullName evidence="16">Nucleoporin NDC1</fullName>
    </recommendedName>
</protein>
<dbReference type="GO" id="GO:0005816">
    <property type="term" value="C:spindle pole body"/>
    <property type="evidence" value="ECO:0007669"/>
    <property type="project" value="TreeGrafter"/>
</dbReference>
<keyword evidence="11 13" id="KW-0472">Membrane</keyword>
<evidence type="ECO:0000256" key="13">
    <source>
        <dbReference type="SAM" id="Phobius"/>
    </source>
</evidence>
<keyword evidence="15" id="KW-1185">Reference proteome</keyword>
<name>A0A9P8T5Z1_9ASCO</name>
<evidence type="ECO:0000256" key="3">
    <source>
        <dbReference type="ARBA" id="ARBA00005760"/>
    </source>
</evidence>
<reference evidence="14" key="2">
    <citation type="submission" date="2021-01" db="EMBL/GenBank/DDBJ databases">
        <authorList>
            <person name="Schikora-Tamarit M.A."/>
        </authorList>
    </citation>
    <scope>NUCLEOTIDE SEQUENCE</scope>
    <source>
        <strain evidence="14">CBS6341</strain>
    </source>
</reference>
<feature type="transmembrane region" description="Helical" evidence="13">
    <location>
        <begin position="155"/>
        <end position="175"/>
    </location>
</feature>
<dbReference type="Proteomes" id="UP000769528">
    <property type="component" value="Unassembled WGS sequence"/>
</dbReference>
<evidence type="ECO:0000256" key="7">
    <source>
        <dbReference type="ARBA" id="ARBA00022927"/>
    </source>
</evidence>
<dbReference type="EMBL" id="JAEUBF010001445">
    <property type="protein sequence ID" value="KAH3666441.1"/>
    <property type="molecule type" value="Genomic_DNA"/>
</dbReference>
<dbReference type="GO" id="GO:0070762">
    <property type="term" value="C:nuclear pore transmembrane ring"/>
    <property type="evidence" value="ECO:0007669"/>
    <property type="project" value="TreeGrafter"/>
</dbReference>
<dbReference type="AlphaFoldDB" id="A0A9P8T5Z1"/>
<dbReference type="InterPro" id="IPR019049">
    <property type="entry name" value="Nucleoporin_prot_Ndc1/Nup"/>
</dbReference>